<feature type="region of interest" description="Disordered" evidence="1">
    <location>
        <begin position="272"/>
        <end position="321"/>
    </location>
</feature>
<evidence type="ECO:0000313" key="4">
    <source>
        <dbReference type="Proteomes" id="UP000182444"/>
    </source>
</evidence>
<feature type="compositionally biased region" description="Low complexity" evidence="1">
    <location>
        <begin position="496"/>
        <end position="505"/>
    </location>
</feature>
<dbReference type="eggNOG" id="KOG2375">
    <property type="taxonomic scope" value="Eukaryota"/>
</dbReference>
<gene>
    <name evidence="3" type="ORF">YALI1_B30146g</name>
</gene>
<evidence type="ECO:0000313" key="3">
    <source>
        <dbReference type="EMBL" id="AOW02111.1"/>
    </source>
</evidence>
<feature type="region of interest" description="Disordered" evidence="1">
    <location>
        <begin position="434"/>
        <end position="530"/>
    </location>
</feature>
<feature type="region of interest" description="Disordered" evidence="1">
    <location>
        <begin position="53"/>
        <end position="107"/>
    </location>
</feature>
<dbReference type="PANTHER" id="PTHR12854">
    <property type="entry name" value="ATAXIN 2-RELATED"/>
    <property type="match status" value="1"/>
</dbReference>
<reference evidence="3 4" key="1">
    <citation type="journal article" date="2016" name="PLoS ONE">
        <title>Sequence Assembly of Yarrowia lipolytica Strain W29/CLIB89 Shows Transposable Element Diversity.</title>
        <authorList>
            <person name="Magnan C."/>
            <person name="Yu J."/>
            <person name="Chang I."/>
            <person name="Jahn E."/>
            <person name="Kanomata Y."/>
            <person name="Wu J."/>
            <person name="Zeller M."/>
            <person name="Oakes M."/>
            <person name="Baldi P."/>
            <person name="Sandmeyer S."/>
        </authorList>
    </citation>
    <scope>NUCLEOTIDE SEQUENCE [LARGE SCALE GENOMIC DNA]</scope>
    <source>
        <strain evidence="4">CLIB89(W29)</strain>
    </source>
</reference>
<name>A0A1D8N902_YARLL</name>
<feature type="compositionally biased region" description="Basic and acidic residues" evidence="1">
    <location>
        <begin position="68"/>
        <end position="99"/>
    </location>
</feature>
<dbReference type="InterPro" id="IPR025852">
    <property type="entry name" value="SM_dom_ATX"/>
</dbReference>
<dbReference type="GO" id="GO:0003729">
    <property type="term" value="F:mRNA binding"/>
    <property type="evidence" value="ECO:0007669"/>
    <property type="project" value="TreeGrafter"/>
</dbReference>
<evidence type="ECO:0000259" key="2">
    <source>
        <dbReference type="SMART" id="SM01272"/>
    </source>
</evidence>
<sequence length="689" mass="76160">MCALLCVAPLHASHQHHVRSTVNSPSEGGAFEFPIFHITTLRKHRRVQPYEMAEIKKNQSGSRQRKSVGGDRSDRSDRLDRSDRDRGDKKTANKWKRPEPSPTHARHMHDRLLFLLAKSVGEHVTVTTASGDSIHGLLEGACTEGDLGVSMRFADSGAKQLVFQPEDIVDVAVALSAPLQVDQRKFRTDTDISGRRAVAERELERWTPDADSATSALTLEESGTGSWDQFAVNADRFGVPSTYDEHLYTTRINTEGPDYQAKMRRAQRLADEIEGQTGGNAHQREERGDTVDDSGMDEEDKYSGVDRTKTYVPPSQRAELPHDPAIISAGGLRKPNPTSSQPDIMSRLEQKLVDSAAVPKRNRIPGLPLNDPSATAAPSASKKPGFEKELASRYQKFIDLERNRMVSQKEAAKTHHDTARLNDLRKFSQDYKINTPVPEDLRPILAKDKSRDVSETTSPEAANAHLDRVASPMFDSLSSKLSSIQMSREADKSSEKSSSPAAADKNGGTAADNKPEPVAKSSPSKPKFKMNFKAPEFKPFTPKDTNAQLATAAAPEPSSPAFFSSTPKTDRAPLSTLFNPFKKPKAENTPFPRAFETHPTWHTVEAAADSSVLFPPLEQLTMQRPFLHNAMSPQRGGAVMMPFYQMPQGVPPMMYQYGPQFVQQPFGPPGYRVPMPPGQPPQGYMRYQG</sequence>
<proteinExistence type="predicted"/>
<dbReference type="GeneID" id="2906675"/>
<dbReference type="KEGG" id="yli:2906675"/>
<accession>A0A1D8N902</accession>
<feature type="compositionally biased region" description="Acidic residues" evidence="1">
    <location>
        <begin position="291"/>
        <end position="300"/>
    </location>
</feature>
<feature type="compositionally biased region" description="Low complexity" evidence="1">
    <location>
        <begin position="372"/>
        <end position="383"/>
    </location>
</feature>
<feature type="compositionally biased region" description="Basic and acidic residues" evidence="1">
    <location>
        <begin position="439"/>
        <end position="454"/>
    </location>
</feature>
<dbReference type="GO" id="GO:0034063">
    <property type="term" value="P:stress granule assembly"/>
    <property type="evidence" value="ECO:0007669"/>
    <property type="project" value="TreeGrafter"/>
</dbReference>
<protein>
    <recommendedName>
        <fullName evidence="2">LsmAD domain-containing protein</fullName>
    </recommendedName>
</protein>
<feature type="domain" description="LsmAD" evidence="2">
    <location>
        <begin position="237"/>
        <end position="308"/>
    </location>
</feature>
<feature type="region of interest" description="Disordered" evidence="1">
    <location>
        <begin position="548"/>
        <end position="569"/>
    </location>
</feature>
<organism evidence="3 4">
    <name type="scientific">Yarrowia lipolytica</name>
    <name type="common">Candida lipolytica</name>
    <dbReference type="NCBI Taxonomy" id="4952"/>
    <lineage>
        <taxon>Eukaryota</taxon>
        <taxon>Fungi</taxon>
        <taxon>Dikarya</taxon>
        <taxon>Ascomycota</taxon>
        <taxon>Saccharomycotina</taxon>
        <taxon>Dipodascomycetes</taxon>
        <taxon>Dipodascales</taxon>
        <taxon>Dipodascales incertae sedis</taxon>
        <taxon>Yarrowia</taxon>
    </lineage>
</organism>
<dbReference type="InterPro" id="IPR009604">
    <property type="entry name" value="LsmAD_domain"/>
</dbReference>
<dbReference type="PANTHER" id="PTHR12854:SF7">
    <property type="entry name" value="ATAXIN-2 HOMOLOG"/>
    <property type="match status" value="1"/>
</dbReference>
<dbReference type="VEuPathDB" id="FungiDB:YALI1_B30146g"/>
<dbReference type="AlphaFoldDB" id="A0A1D8N902"/>
<dbReference type="EMBL" id="CP017554">
    <property type="protein sequence ID" value="AOW02111.1"/>
    <property type="molecule type" value="Genomic_DNA"/>
</dbReference>
<dbReference type="VEuPathDB" id="FungiDB:YALI0_B23232g"/>
<evidence type="ECO:0000256" key="1">
    <source>
        <dbReference type="SAM" id="MobiDB-lite"/>
    </source>
</evidence>
<dbReference type="RefSeq" id="XP_501257.2">
    <property type="nucleotide sequence ID" value="XM_501257.2"/>
</dbReference>
<dbReference type="Proteomes" id="UP000182444">
    <property type="component" value="Chromosome 1B"/>
</dbReference>
<dbReference type="SMART" id="SM01272">
    <property type="entry name" value="LsmAD"/>
    <property type="match status" value="1"/>
</dbReference>
<feature type="compositionally biased region" description="Low complexity" evidence="1">
    <location>
        <begin position="550"/>
        <end position="567"/>
    </location>
</feature>
<dbReference type="Pfam" id="PF06741">
    <property type="entry name" value="LsmAD"/>
    <property type="match status" value="1"/>
</dbReference>
<dbReference type="GO" id="GO:0010494">
    <property type="term" value="C:cytoplasmic stress granule"/>
    <property type="evidence" value="ECO:0007669"/>
    <property type="project" value="TreeGrafter"/>
</dbReference>
<dbReference type="InterPro" id="IPR045117">
    <property type="entry name" value="ATXN2-like"/>
</dbReference>
<feature type="region of interest" description="Disordered" evidence="1">
    <location>
        <begin position="362"/>
        <end position="387"/>
    </location>
</feature>
<dbReference type="Pfam" id="PF14438">
    <property type="entry name" value="SM-ATX"/>
    <property type="match status" value="1"/>
</dbReference>